<feature type="compositionally biased region" description="Pro residues" evidence="3">
    <location>
        <begin position="16"/>
        <end position="27"/>
    </location>
</feature>
<dbReference type="STRING" id="71139.A0A059D9C3"/>
<proteinExistence type="predicted"/>
<dbReference type="GO" id="GO:0098542">
    <property type="term" value="P:defense response to other organism"/>
    <property type="evidence" value="ECO:0007669"/>
    <property type="project" value="InterPro"/>
</dbReference>
<feature type="region of interest" description="Disordered" evidence="3">
    <location>
        <begin position="1"/>
        <end position="27"/>
    </location>
</feature>
<dbReference type="KEGG" id="egr:104435717"/>
<dbReference type="EMBL" id="KK198754">
    <property type="protein sequence ID" value="KCW87333.1"/>
    <property type="molecule type" value="Genomic_DNA"/>
</dbReference>
<keyword evidence="4" id="KW-0812">Transmembrane</keyword>
<gene>
    <name evidence="5" type="ORF">EUGRSUZ_B03819</name>
</gene>
<evidence type="ECO:0000256" key="3">
    <source>
        <dbReference type="SAM" id="MobiDB-lite"/>
    </source>
</evidence>
<reference evidence="5" key="1">
    <citation type="submission" date="2013-07" db="EMBL/GenBank/DDBJ databases">
        <title>The genome of Eucalyptus grandis.</title>
        <authorList>
            <person name="Schmutz J."/>
            <person name="Hayes R."/>
            <person name="Myburg A."/>
            <person name="Tuskan G."/>
            <person name="Grattapaglia D."/>
            <person name="Rokhsar D.S."/>
        </authorList>
    </citation>
    <scope>NUCLEOTIDE SEQUENCE</scope>
    <source>
        <tissue evidence="5">Leaf extractions</tissue>
    </source>
</reference>
<dbReference type="AlphaFoldDB" id="A0A059D9C3"/>
<keyword evidence="2 4" id="KW-0472">Membrane</keyword>
<comment type="subcellular location">
    <subcellularLocation>
        <location evidence="1">Membrane</location>
    </subcellularLocation>
</comment>
<sequence>MVTSSNPATPVQHAHQPPPPPPPPPPRSIHEVVRRLIASLVLLFVSVSTACFVAWLVLRPHPPAFEVNSLAVSGLNISSPDFGPRSDLELAIMNPNRKIVFFIDHFGLLVTYRGIPLLRRVKKPTYRVEIPGNGSFRVKLELDTGGLNDERERAVLGDMKGEWSKGAVSFEAKAKVRVKFIAWGWLSRERLVEASCQDLSVEFSPGEETGKLRDGGRICSVE</sequence>
<dbReference type="eggNOG" id="ENOG502SSR7">
    <property type="taxonomic scope" value="Eukaryota"/>
</dbReference>
<organism evidence="5">
    <name type="scientific">Eucalyptus grandis</name>
    <name type="common">Flooded gum</name>
    <dbReference type="NCBI Taxonomy" id="71139"/>
    <lineage>
        <taxon>Eukaryota</taxon>
        <taxon>Viridiplantae</taxon>
        <taxon>Streptophyta</taxon>
        <taxon>Embryophyta</taxon>
        <taxon>Tracheophyta</taxon>
        <taxon>Spermatophyta</taxon>
        <taxon>Magnoliopsida</taxon>
        <taxon>eudicotyledons</taxon>
        <taxon>Gunneridae</taxon>
        <taxon>Pentapetalae</taxon>
        <taxon>rosids</taxon>
        <taxon>malvids</taxon>
        <taxon>Myrtales</taxon>
        <taxon>Myrtaceae</taxon>
        <taxon>Myrtoideae</taxon>
        <taxon>Eucalypteae</taxon>
        <taxon>Eucalyptus</taxon>
    </lineage>
</organism>
<dbReference type="InParanoid" id="A0A059D9C3"/>
<evidence type="ECO:0000256" key="1">
    <source>
        <dbReference type="ARBA" id="ARBA00004370"/>
    </source>
</evidence>
<protein>
    <recommendedName>
        <fullName evidence="6">Late embryogenesis abundant protein LEA-2 subgroup domain-containing protein</fullName>
    </recommendedName>
</protein>
<dbReference type="OrthoDB" id="1708017at2759"/>
<dbReference type="GO" id="GO:0016020">
    <property type="term" value="C:membrane"/>
    <property type="evidence" value="ECO:0007669"/>
    <property type="project" value="UniProtKB-SubCell"/>
</dbReference>
<evidence type="ECO:0000256" key="2">
    <source>
        <dbReference type="ARBA" id="ARBA00023136"/>
    </source>
</evidence>
<dbReference type="SUPFAM" id="SSF101447">
    <property type="entry name" value="Formin homology 2 domain (FH2 domain)"/>
    <property type="match status" value="1"/>
</dbReference>
<accession>A0A059D9C3</accession>
<feature type="transmembrane region" description="Helical" evidence="4">
    <location>
        <begin position="36"/>
        <end position="58"/>
    </location>
</feature>
<name>A0A059D9C3_EUCGR</name>
<evidence type="ECO:0000313" key="5">
    <source>
        <dbReference type="EMBL" id="KCW87333.1"/>
    </source>
</evidence>
<dbReference type="InterPro" id="IPR044839">
    <property type="entry name" value="NDR1-like"/>
</dbReference>
<keyword evidence="4" id="KW-1133">Transmembrane helix</keyword>
<evidence type="ECO:0000256" key="4">
    <source>
        <dbReference type="SAM" id="Phobius"/>
    </source>
</evidence>
<dbReference type="PANTHER" id="PTHR31234">
    <property type="entry name" value="LATE EMBRYOGENESIS ABUNDANT (LEA) HYDROXYPROLINE-RICH GLYCOPROTEIN FAMILY"/>
    <property type="match status" value="1"/>
</dbReference>
<dbReference type="Gramene" id="KCW87333">
    <property type="protein sequence ID" value="KCW87333"/>
    <property type="gene ID" value="EUGRSUZ_B03819"/>
</dbReference>
<dbReference type="PANTHER" id="PTHR31234:SF55">
    <property type="entry name" value="LATE EMBRYOGENESIS ABUNDANT (LEA) HYDROXYPROLINE-RICH GLYCOPROTEIN FAMILY"/>
    <property type="match status" value="1"/>
</dbReference>
<evidence type="ECO:0008006" key="6">
    <source>
        <dbReference type="Google" id="ProtNLM"/>
    </source>
</evidence>